<protein>
    <submittedName>
        <fullName evidence="1">Uncharacterized protein</fullName>
    </submittedName>
</protein>
<keyword evidence="2" id="KW-1185">Reference proteome</keyword>
<name>A0A2J5HE06_9EURO</name>
<reference evidence="2" key="1">
    <citation type="submission" date="2017-12" db="EMBL/GenBank/DDBJ databases">
        <authorList>
            <consortium name="DOE Joint Genome Institute"/>
            <person name="Mondo S.J."/>
            <person name="Kjaerbolling I."/>
            <person name="Vesth T.C."/>
            <person name="Frisvad J.C."/>
            <person name="Nybo J.L."/>
            <person name="Theobald S."/>
            <person name="Kuo A."/>
            <person name="Bowyer P."/>
            <person name="Matsuda Y."/>
            <person name="Lyhne E.K."/>
            <person name="Kogle M.E."/>
            <person name="Clum A."/>
            <person name="Lipzen A."/>
            <person name="Salamov A."/>
            <person name="Ngan C.Y."/>
            <person name="Daum C."/>
            <person name="Chiniquy J."/>
            <person name="Barry K."/>
            <person name="LaButti K."/>
            <person name="Haridas S."/>
            <person name="Simmons B.A."/>
            <person name="Magnuson J.K."/>
            <person name="Mortensen U.H."/>
            <person name="Larsen T.O."/>
            <person name="Grigoriev I.V."/>
            <person name="Baker S.E."/>
            <person name="Andersen M.R."/>
            <person name="Nordberg H.P."/>
            <person name="Cantor M.N."/>
            <person name="Hua S.X."/>
        </authorList>
    </citation>
    <scope>NUCLEOTIDE SEQUENCE [LARGE SCALE GENOMIC DNA]</scope>
    <source>
        <strain evidence="2">IBT 19404</strain>
    </source>
</reference>
<evidence type="ECO:0000313" key="2">
    <source>
        <dbReference type="Proteomes" id="UP000235023"/>
    </source>
</evidence>
<dbReference type="EMBL" id="KZ559669">
    <property type="protein sequence ID" value="PLN74992.1"/>
    <property type="molecule type" value="Genomic_DNA"/>
</dbReference>
<dbReference type="OrthoDB" id="4508751at2759"/>
<gene>
    <name evidence="1" type="ORF">BDW42DRAFT_189509</name>
</gene>
<dbReference type="Proteomes" id="UP000235023">
    <property type="component" value="Unassembled WGS sequence"/>
</dbReference>
<organism evidence="1 2">
    <name type="scientific">Aspergillus taichungensis</name>
    <dbReference type="NCBI Taxonomy" id="482145"/>
    <lineage>
        <taxon>Eukaryota</taxon>
        <taxon>Fungi</taxon>
        <taxon>Dikarya</taxon>
        <taxon>Ascomycota</taxon>
        <taxon>Pezizomycotina</taxon>
        <taxon>Eurotiomycetes</taxon>
        <taxon>Eurotiomycetidae</taxon>
        <taxon>Eurotiales</taxon>
        <taxon>Aspergillaceae</taxon>
        <taxon>Aspergillus</taxon>
        <taxon>Aspergillus subgen. Circumdati</taxon>
    </lineage>
</organism>
<sequence length="202" mass="21521">MKSTLAFVAAAAAAAATAVATALTLKKPPSKQPSPRPICIHPTRTYSRRIGSSNNNDNTTNKKNDNTFHIFKDPTHPSHDTTSLVVFDLPSGQTYQLGFELCSSGTNPNTTNSENNNTEKRFLSTGSQTLDVFSTVGSSSSSPTPSRDRHLARVVVSEGGTEWVGMGGDSGKAPVFDVREGRTVVLEFVGVGDAVEIPKLRI</sequence>
<dbReference type="AlphaFoldDB" id="A0A2J5HE06"/>
<evidence type="ECO:0000313" key="1">
    <source>
        <dbReference type="EMBL" id="PLN74992.1"/>
    </source>
</evidence>
<proteinExistence type="predicted"/>
<accession>A0A2J5HE06</accession>